<evidence type="ECO:0000313" key="1">
    <source>
        <dbReference type="EMBL" id="KAI3759304.1"/>
    </source>
</evidence>
<reference evidence="1 2" key="2">
    <citation type="journal article" date="2022" name="Mol. Ecol. Resour.">
        <title>The genomes of chicory, endive, great burdock and yacon provide insights into Asteraceae paleo-polyploidization history and plant inulin production.</title>
        <authorList>
            <person name="Fan W."/>
            <person name="Wang S."/>
            <person name="Wang H."/>
            <person name="Wang A."/>
            <person name="Jiang F."/>
            <person name="Liu H."/>
            <person name="Zhao H."/>
            <person name="Xu D."/>
            <person name="Zhang Y."/>
        </authorList>
    </citation>
    <scope>NUCLEOTIDE SEQUENCE [LARGE SCALE GENOMIC DNA]</scope>
    <source>
        <strain evidence="2">cv. Niubang</strain>
    </source>
</reference>
<organism evidence="1 2">
    <name type="scientific">Arctium lappa</name>
    <name type="common">Greater burdock</name>
    <name type="synonym">Lappa major</name>
    <dbReference type="NCBI Taxonomy" id="4217"/>
    <lineage>
        <taxon>Eukaryota</taxon>
        <taxon>Viridiplantae</taxon>
        <taxon>Streptophyta</taxon>
        <taxon>Embryophyta</taxon>
        <taxon>Tracheophyta</taxon>
        <taxon>Spermatophyta</taxon>
        <taxon>Magnoliopsida</taxon>
        <taxon>eudicotyledons</taxon>
        <taxon>Gunneridae</taxon>
        <taxon>Pentapetalae</taxon>
        <taxon>asterids</taxon>
        <taxon>campanulids</taxon>
        <taxon>Asterales</taxon>
        <taxon>Asteraceae</taxon>
        <taxon>Carduoideae</taxon>
        <taxon>Cardueae</taxon>
        <taxon>Arctiinae</taxon>
        <taxon>Arctium</taxon>
    </lineage>
</organism>
<dbReference type="Proteomes" id="UP001055879">
    <property type="component" value="Linkage Group LG02"/>
</dbReference>
<accession>A0ACB9EK59</accession>
<reference evidence="2" key="1">
    <citation type="journal article" date="2022" name="Mol. Ecol. Resour.">
        <title>The genomes of chicory, endive, great burdock and yacon provide insights into Asteraceae palaeo-polyploidization history and plant inulin production.</title>
        <authorList>
            <person name="Fan W."/>
            <person name="Wang S."/>
            <person name="Wang H."/>
            <person name="Wang A."/>
            <person name="Jiang F."/>
            <person name="Liu H."/>
            <person name="Zhao H."/>
            <person name="Xu D."/>
            <person name="Zhang Y."/>
        </authorList>
    </citation>
    <scope>NUCLEOTIDE SEQUENCE [LARGE SCALE GENOMIC DNA]</scope>
    <source>
        <strain evidence="2">cv. Niubang</strain>
    </source>
</reference>
<sequence length="229" mass="26921">MNSSSSSSDDDNFLMIDNIEEAICHFVTNNNLMMQYVIDQQNNQVIHGGSVPGRCFIPRDRKSAHWRLFNDYFSDIPLYNDVMFRRRYRKSRSLFLRVVDEFASHDKYFTHRINRFRRLGLLPLQKVTVVIRMLAYGQPADATDEYVKIRESKAIESLKRFCRAIVEIFSKQYLRSPTSNDVARLLYVNEKRGFPGMLGSLDCMHWKWKNCPTGGLDNLQVVVDHHRLF</sequence>
<keyword evidence="2" id="KW-1185">Reference proteome</keyword>
<proteinExistence type="predicted"/>
<comment type="caution">
    <text evidence="1">The sequence shown here is derived from an EMBL/GenBank/DDBJ whole genome shotgun (WGS) entry which is preliminary data.</text>
</comment>
<name>A0ACB9EK59_ARCLA</name>
<gene>
    <name evidence="1" type="ORF">L6452_07015</name>
</gene>
<dbReference type="EMBL" id="CM042048">
    <property type="protein sequence ID" value="KAI3759304.1"/>
    <property type="molecule type" value="Genomic_DNA"/>
</dbReference>
<protein>
    <submittedName>
        <fullName evidence="1">Uncharacterized protein</fullName>
    </submittedName>
</protein>
<evidence type="ECO:0000313" key="2">
    <source>
        <dbReference type="Proteomes" id="UP001055879"/>
    </source>
</evidence>